<dbReference type="Gene3D" id="3.40.50.720">
    <property type="entry name" value="NAD(P)-binding Rossmann-like Domain"/>
    <property type="match status" value="1"/>
</dbReference>
<comment type="cofactor">
    <cofactor evidence="1">
        <name>NADP(+)</name>
        <dbReference type="ChEBI" id="CHEBI:58349"/>
    </cofactor>
</comment>
<dbReference type="GO" id="GO:0042351">
    <property type="term" value="P:'de novo' GDP-L-fucose biosynthetic process"/>
    <property type="evidence" value="ECO:0007669"/>
    <property type="project" value="TreeGrafter"/>
</dbReference>
<comment type="caution">
    <text evidence="6">The sequence shown here is derived from an EMBL/GenBank/DDBJ whole genome shotgun (WGS) entry which is preliminary data.</text>
</comment>
<name>X1S360_9ZZZZ</name>
<evidence type="ECO:0000256" key="4">
    <source>
        <dbReference type="ARBA" id="ARBA00023239"/>
    </source>
</evidence>
<proteinExistence type="inferred from homology"/>
<feature type="non-terminal residue" evidence="6">
    <location>
        <position position="1"/>
    </location>
</feature>
<reference evidence="6" key="1">
    <citation type="journal article" date="2014" name="Front. Microbiol.">
        <title>High frequency of phylogenetically diverse reductive dehalogenase-homologous genes in deep subseafloor sedimentary metagenomes.</title>
        <authorList>
            <person name="Kawai M."/>
            <person name="Futagami T."/>
            <person name="Toyoda A."/>
            <person name="Takaki Y."/>
            <person name="Nishi S."/>
            <person name="Hori S."/>
            <person name="Arai W."/>
            <person name="Tsubouchi T."/>
            <person name="Morono Y."/>
            <person name="Uchiyama I."/>
            <person name="Ito T."/>
            <person name="Fujiyama A."/>
            <person name="Inagaki F."/>
            <person name="Takami H."/>
        </authorList>
    </citation>
    <scope>NUCLEOTIDE SEQUENCE</scope>
    <source>
        <strain evidence="6">Expedition CK06-06</strain>
    </source>
</reference>
<evidence type="ECO:0000313" key="6">
    <source>
        <dbReference type="EMBL" id="GAI87447.1"/>
    </source>
</evidence>
<dbReference type="EMBL" id="BARW01006257">
    <property type="protein sequence ID" value="GAI87447.1"/>
    <property type="molecule type" value="Genomic_DNA"/>
</dbReference>
<dbReference type="Gene3D" id="3.90.25.10">
    <property type="entry name" value="UDP-galactose 4-epimerase, domain 1"/>
    <property type="match status" value="1"/>
</dbReference>
<dbReference type="FunFam" id="3.40.50.720:FF:000924">
    <property type="entry name" value="GDP-mannose 4,6 dehydratase"/>
    <property type="match status" value="1"/>
</dbReference>
<feature type="domain" description="NAD(P)-binding" evidence="5">
    <location>
        <begin position="1"/>
        <end position="296"/>
    </location>
</feature>
<dbReference type="GO" id="GO:0008446">
    <property type="term" value="F:GDP-mannose 4,6-dehydratase activity"/>
    <property type="evidence" value="ECO:0007669"/>
    <property type="project" value="UniProtKB-EC"/>
</dbReference>
<dbReference type="SUPFAM" id="SSF51735">
    <property type="entry name" value="NAD(P)-binding Rossmann-fold domains"/>
    <property type="match status" value="1"/>
</dbReference>
<evidence type="ECO:0000256" key="1">
    <source>
        <dbReference type="ARBA" id="ARBA00001937"/>
    </source>
</evidence>
<dbReference type="EC" id="4.2.1.47" evidence="3"/>
<accession>X1S360</accession>
<dbReference type="InterPro" id="IPR036291">
    <property type="entry name" value="NAD(P)-bd_dom_sf"/>
</dbReference>
<sequence>AEFLLGKGYEVHGVVRRVALEDPEHRLWRIRHFTDRLILHPASLESYASIFNVVEKVKPVECYHLAAQSFVSYSFEDEFSTINTNINGTHFVLSSIKERVPQGRFYFAASSEMFGHAKVTPQNETTPFHPRSPYGISKVAGFDLTRNYREAYGLFACNGIFFNHESPRRGFEFVTRKITNAVAKIKLGLEKELRLGNLDAKRDWGFACDYVKAMWLMLQQDEPDDYVIATGETHSVKEFVELAFSYVDLKWQDYVIIDEKLHRPAEVYELKGDYSKAKKKLGWKPQVNFEKLVKMMVDTDLKRIKQTQ</sequence>
<organism evidence="6">
    <name type="scientific">marine sediment metagenome</name>
    <dbReference type="NCBI Taxonomy" id="412755"/>
    <lineage>
        <taxon>unclassified sequences</taxon>
        <taxon>metagenomes</taxon>
        <taxon>ecological metagenomes</taxon>
    </lineage>
</organism>
<evidence type="ECO:0000256" key="3">
    <source>
        <dbReference type="ARBA" id="ARBA00011989"/>
    </source>
</evidence>
<evidence type="ECO:0000259" key="5">
    <source>
        <dbReference type="Pfam" id="PF16363"/>
    </source>
</evidence>
<dbReference type="AlphaFoldDB" id="X1S360"/>
<protein>
    <recommendedName>
        <fullName evidence="3">GDP-mannose 4,6-dehydratase</fullName>
        <ecNumber evidence="3">4.2.1.47</ecNumber>
    </recommendedName>
</protein>
<keyword evidence="4" id="KW-0456">Lyase</keyword>
<dbReference type="InterPro" id="IPR016040">
    <property type="entry name" value="NAD(P)-bd_dom"/>
</dbReference>
<gene>
    <name evidence="6" type="ORF">S12H4_13137</name>
</gene>
<dbReference type="CDD" id="cd05260">
    <property type="entry name" value="GDP_MD_SDR_e"/>
    <property type="match status" value="1"/>
</dbReference>
<dbReference type="Pfam" id="PF16363">
    <property type="entry name" value="GDP_Man_Dehyd"/>
    <property type="match status" value="1"/>
</dbReference>
<dbReference type="InterPro" id="IPR006368">
    <property type="entry name" value="GDP_Man_deHydtase"/>
</dbReference>
<comment type="similarity">
    <text evidence="2">Belongs to the NAD(P)-dependent epimerase/dehydratase family. GDP-mannose 4,6-dehydratase subfamily.</text>
</comment>
<dbReference type="PANTHER" id="PTHR43715:SF1">
    <property type="entry name" value="GDP-MANNOSE 4,6 DEHYDRATASE"/>
    <property type="match status" value="1"/>
</dbReference>
<evidence type="ECO:0000256" key="2">
    <source>
        <dbReference type="ARBA" id="ARBA00009263"/>
    </source>
</evidence>
<dbReference type="PANTHER" id="PTHR43715">
    <property type="entry name" value="GDP-MANNOSE 4,6-DEHYDRATASE"/>
    <property type="match status" value="1"/>
</dbReference>